<evidence type="ECO:0000256" key="7">
    <source>
        <dbReference type="ARBA" id="ARBA00022989"/>
    </source>
</evidence>
<feature type="transmembrane region" description="Helical" evidence="9">
    <location>
        <begin position="187"/>
        <end position="205"/>
    </location>
</feature>
<feature type="transmembrane region" description="Helical" evidence="9">
    <location>
        <begin position="14"/>
        <end position="33"/>
    </location>
</feature>
<gene>
    <name evidence="10" type="ORF">AMJ83_07090</name>
</gene>
<feature type="transmembrane region" description="Helical" evidence="9">
    <location>
        <begin position="68"/>
        <end position="92"/>
    </location>
</feature>
<dbReference type="GO" id="GO:0005283">
    <property type="term" value="F:amino acid:sodium symporter activity"/>
    <property type="evidence" value="ECO:0007669"/>
    <property type="project" value="InterPro"/>
</dbReference>
<feature type="transmembrane region" description="Helical" evidence="9">
    <location>
        <begin position="394"/>
        <end position="414"/>
    </location>
</feature>
<keyword evidence="3 9" id="KW-0813">Transport</keyword>
<dbReference type="Pfam" id="PF01235">
    <property type="entry name" value="Na_Ala_symp"/>
    <property type="match status" value="1"/>
</dbReference>
<accession>A0A0S8FTH9</accession>
<dbReference type="PATRIC" id="fig|1703779.3.peg.2161"/>
<evidence type="ECO:0000256" key="6">
    <source>
        <dbReference type="ARBA" id="ARBA00022847"/>
    </source>
</evidence>
<comment type="similarity">
    <text evidence="2 9">Belongs to the alanine or glycine:cation symporter (AGCS) (TC 2.A.25) family.</text>
</comment>
<evidence type="ECO:0000256" key="3">
    <source>
        <dbReference type="ARBA" id="ARBA00022448"/>
    </source>
</evidence>
<dbReference type="PANTHER" id="PTHR30330">
    <property type="entry name" value="AGSS FAMILY TRANSPORTER, SODIUM-ALANINE"/>
    <property type="match status" value="1"/>
</dbReference>
<keyword evidence="5 9" id="KW-0812">Transmembrane</keyword>
<dbReference type="AlphaFoldDB" id="A0A0S8FTH9"/>
<dbReference type="GO" id="GO:0005886">
    <property type="term" value="C:plasma membrane"/>
    <property type="evidence" value="ECO:0007669"/>
    <property type="project" value="UniProtKB-SubCell"/>
</dbReference>
<feature type="transmembrane region" description="Helical" evidence="9">
    <location>
        <begin position="148"/>
        <end position="167"/>
    </location>
</feature>
<feature type="transmembrane region" description="Helical" evidence="9">
    <location>
        <begin position="212"/>
        <end position="235"/>
    </location>
</feature>
<feature type="transmembrane region" description="Helical" evidence="9">
    <location>
        <begin position="352"/>
        <end position="374"/>
    </location>
</feature>
<keyword evidence="6 9" id="KW-0769">Symport</keyword>
<name>A0A0S8FTH9_UNCW3</name>
<dbReference type="InterPro" id="IPR001463">
    <property type="entry name" value="Na/Ala_symport"/>
</dbReference>
<evidence type="ECO:0000256" key="8">
    <source>
        <dbReference type="ARBA" id="ARBA00023136"/>
    </source>
</evidence>
<feature type="transmembrane region" description="Helical" evidence="9">
    <location>
        <begin position="98"/>
        <end position="119"/>
    </location>
</feature>
<evidence type="ECO:0000256" key="1">
    <source>
        <dbReference type="ARBA" id="ARBA00004651"/>
    </source>
</evidence>
<proteinExistence type="inferred from homology"/>
<dbReference type="FunFam" id="1.20.1740.10:FF:000004">
    <property type="entry name" value="Sodium:alanine symporter family protein"/>
    <property type="match status" value="1"/>
</dbReference>
<evidence type="ECO:0000256" key="2">
    <source>
        <dbReference type="ARBA" id="ARBA00009261"/>
    </source>
</evidence>
<feature type="transmembrane region" description="Helical" evidence="9">
    <location>
        <begin position="420"/>
        <end position="438"/>
    </location>
</feature>
<evidence type="ECO:0000256" key="4">
    <source>
        <dbReference type="ARBA" id="ARBA00022475"/>
    </source>
</evidence>
<dbReference type="STRING" id="1703779.AMJ83_07090"/>
<keyword evidence="8 9" id="KW-0472">Membrane</keyword>
<comment type="subcellular location">
    <subcellularLocation>
        <location evidence="1 9">Cell membrane</location>
        <topology evidence="1 9">Multi-pass membrane protein</topology>
    </subcellularLocation>
</comment>
<dbReference type="PANTHER" id="PTHR30330:SF3">
    <property type="entry name" value="TRANSCRIPTIONAL REGULATOR, LRP FAMILY"/>
    <property type="match status" value="1"/>
</dbReference>
<dbReference type="EMBL" id="LJUJ01000013">
    <property type="protein sequence ID" value="KPK63426.1"/>
    <property type="molecule type" value="Genomic_DNA"/>
</dbReference>
<protein>
    <submittedName>
        <fullName evidence="10">ACGS family amino acid carrier protein</fullName>
    </submittedName>
</protein>
<keyword evidence="7 9" id="KW-1133">Transmembrane helix</keyword>
<dbReference type="Gene3D" id="1.20.1740.10">
    <property type="entry name" value="Amino acid/polyamine transporter I"/>
    <property type="match status" value="1"/>
</dbReference>
<comment type="caution">
    <text evidence="10">The sequence shown here is derived from an EMBL/GenBank/DDBJ whole genome shotgun (WGS) entry which is preliminary data.</text>
</comment>
<feature type="transmembrane region" description="Helical" evidence="9">
    <location>
        <begin position="309"/>
        <end position="332"/>
    </location>
</feature>
<dbReference type="Proteomes" id="UP000051373">
    <property type="component" value="Unassembled WGS sequence"/>
</dbReference>
<organism evidence="10 11">
    <name type="scientific">candidate division WOR_3 bacterium SM23_42</name>
    <dbReference type="NCBI Taxonomy" id="1703779"/>
    <lineage>
        <taxon>Bacteria</taxon>
        <taxon>Bacteria division WOR-3</taxon>
    </lineage>
</organism>
<evidence type="ECO:0000256" key="9">
    <source>
        <dbReference type="RuleBase" id="RU363064"/>
    </source>
</evidence>
<dbReference type="NCBIfam" id="TIGR00835">
    <property type="entry name" value="agcS"/>
    <property type="match status" value="1"/>
</dbReference>
<keyword evidence="4 9" id="KW-1003">Cell membrane</keyword>
<feature type="transmembrane region" description="Helical" evidence="9">
    <location>
        <begin position="241"/>
        <end position="262"/>
    </location>
</feature>
<sequence length="451" mass="48120">MEFLLELNTKINSIVWGPPMIIAIIGVGVYALIRTRFIQFAKFGLMCRETMGKLFKKEKRAEGDVRPFQALSVAMGGTVGVGNIAGVATAIAMGGPGAIFWMWISGLLGMGTKFAEVVLGVNYRKREKGGPMVGGPMVYIREGMGKNWVFLAVIFALFGSLAAFGIGNMVQANSVADGLLPFGIPRVYTGIFLIVAVGLVTIGGIKRIANVAMVTVPFMTIIYILGALFIIVTQIGKVPEAFALIFRSAFTPIAATGGFLGATMRSAIRYGIARGIFSNEAGLGSAPMAHATAITDHPARQGLWGIFEVFVDTIIVCSATALAIIITGAWASGKSGAPLTMHAFQAVFGTRVGFSLVVLSMVLTAYDTILAWCFYGETCVAYLFKRGARTVYRLIWLPFTMIGALGKLEAIWAISDTLNGLMAIPNLIAIVALGGIVAKRTKEFLSQQINK</sequence>
<dbReference type="PRINTS" id="PR00175">
    <property type="entry name" value="NAALASMPORT"/>
</dbReference>
<reference evidence="10 11" key="1">
    <citation type="journal article" date="2015" name="Microbiome">
        <title>Genomic resolution of linkages in carbon, nitrogen, and sulfur cycling among widespread estuary sediment bacteria.</title>
        <authorList>
            <person name="Baker B.J."/>
            <person name="Lazar C.S."/>
            <person name="Teske A.P."/>
            <person name="Dick G.J."/>
        </authorList>
    </citation>
    <scope>NUCLEOTIDE SEQUENCE [LARGE SCALE GENOMIC DNA]</scope>
    <source>
        <strain evidence="10">SM23_42</strain>
    </source>
</reference>
<evidence type="ECO:0000313" key="10">
    <source>
        <dbReference type="EMBL" id="KPK63426.1"/>
    </source>
</evidence>
<evidence type="ECO:0000313" key="11">
    <source>
        <dbReference type="Proteomes" id="UP000051373"/>
    </source>
</evidence>
<evidence type="ECO:0000256" key="5">
    <source>
        <dbReference type="ARBA" id="ARBA00022692"/>
    </source>
</evidence>